<dbReference type="Pfam" id="PF13302">
    <property type="entry name" value="Acetyltransf_3"/>
    <property type="match status" value="1"/>
</dbReference>
<evidence type="ECO:0000259" key="1">
    <source>
        <dbReference type="Pfam" id="PF13302"/>
    </source>
</evidence>
<accession>A0ABY5PFU1</accession>
<sequence>MPLPLLTPRLAIRPYDPDDHEQMHEVLYGDPEAMRFIGGPLHPDETARTARKYAEMHVRTGYACWVVEERETGFIVGEAGLQPFDGEGPDVELGYAFGQAHWGRGFATEAGQAILAEGFETLGLPQIVAVTRDENTASQHVLAKLGFVPAGRRTAWGHDQPYFILNRP</sequence>
<dbReference type="Proteomes" id="UP001058860">
    <property type="component" value="Chromosome"/>
</dbReference>
<organism evidence="2 3">
    <name type="scientific">Svornostia abyssi</name>
    <dbReference type="NCBI Taxonomy" id="2898438"/>
    <lineage>
        <taxon>Bacteria</taxon>
        <taxon>Bacillati</taxon>
        <taxon>Actinomycetota</taxon>
        <taxon>Thermoleophilia</taxon>
        <taxon>Solirubrobacterales</taxon>
        <taxon>Baekduiaceae</taxon>
        <taxon>Svornostia</taxon>
    </lineage>
</organism>
<evidence type="ECO:0000313" key="3">
    <source>
        <dbReference type="Proteomes" id="UP001058860"/>
    </source>
</evidence>
<name>A0ABY5PFU1_9ACTN</name>
<dbReference type="PANTHER" id="PTHR43792:SF1">
    <property type="entry name" value="N-ACETYLTRANSFERASE DOMAIN-CONTAINING PROTEIN"/>
    <property type="match status" value="1"/>
</dbReference>
<dbReference type="EMBL" id="CP088295">
    <property type="protein sequence ID" value="UUY03554.1"/>
    <property type="molecule type" value="Genomic_DNA"/>
</dbReference>
<proteinExistence type="predicted"/>
<dbReference type="Gene3D" id="3.40.630.30">
    <property type="match status" value="1"/>
</dbReference>
<keyword evidence="3" id="KW-1185">Reference proteome</keyword>
<dbReference type="InterPro" id="IPR000182">
    <property type="entry name" value="GNAT_dom"/>
</dbReference>
<protein>
    <submittedName>
        <fullName evidence="2">GNAT family N-acetyltransferase</fullName>
    </submittedName>
</protein>
<evidence type="ECO:0000313" key="2">
    <source>
        <dbReference type="EMBL" id="UUY03554.1"/>
    </source>
</evidence>
<dbReference type="PANTHER" id="PTHR43792">
    <property type="entry name" value="GNAT FAMILY, PUTATIVE (AFU_ORTHOLOGUE AFUA_3G00765)-RELATED-RELATED"/>
    <property type="match status" value="1"/>
</dbReference>
<dbReference type="RefSeq" id="WP_353864057.1">
    <property type="nucleotide sequence ID" value="NZ_CP088295.1"/>
</dbReference>
<feature type="domain" description="N-acetyltransferase" evidence="1">
    <location>
        <begin position="9"/>
        <end position="148"/>
    </location>
</feature>
<dbReference type="SUPFAM" id="SSF55729">
    <property type="entry name" value="Acyl-CoA N-acyltransferases (Nat)"/>
    <property type="match status" value="1"/>
</dbReference>
<dbReference type="InterPro" id="IPR016181">
    <property type="entry name" value="Acyl_CoA_acyltransferase"/>
</dbReference>
<gene>
    <name evidence="2" type="ORF">LRS13_23265</name>
</gene>
<dbReference type="InterPro" id="IPR051531">
    <property type="entry name" value="N-acetyltransferase"/>
</dbReference>
<reference evidence="3" key="1">
    <citation type="submission" date="2021-11" db="EMBL/GenBank/DDBJ databases">
        <title>Cultivation dependent microbiological survey of springs from the worlds oldest radium mine currently devoted to the extraction of radon-saturated water.</title>
        <authorList>
            <person name="Kapinusova G."/>
            <person name="Smrhova T."/>
            <person name="Strejcek M."/>
            <person name="Suman J."/>
            <person name="Jani K."/>
            <person name="Pajer P."/>
            <person name="Uhlik O."/>
        </authorList>
    </citation>
    <scope>NUCLEOTIDE SEQUENCE [LARGE SCALE GENOMIC DNA]</scope>
    <source>
        <strain evidence="3">J379</strain>
    </source>
</reference>